<dbReference type="InterPro" id="IPR009922">
    <property type="entry name" value="DUF1457"/>
</dbReference>
<dbReference type="Proteomes" id="UP000243904">
    <property type="component" value="Chromosome I"/>
</dbReference>
<accession>A0A1H1N558</accession>
<dbReference type="AlphaFoldDB" id="A0A1H1N558"/>
<evidence type="ECO:0000256" key="1">
    <source>
        <dbReference type="SAM" id="MobiDB-lite"/>
    </source>
</evidence>
<feature type="region of interest" description="Disordered" evidence="1">
    <location>
        <begin position="1"/>
        <end position="22"/>
    </location>
</feature>
<dbReference type="EMBL" id="LT629750">
    <property type="protein sequence ID" value="SDR94010.1"/>
    <property type="molecule type" value="Genomic_DNA"/>
</dbReference>
<proteinExistence type="predicted"/>
<name>A0A1H1N558_9BRAD</name>
<evidence type="ECO:0000313" key="2">
    <source>
        <dbReference type="EMBL" id="SDR94010.1"/>
    </source>
</evidence>
<gene>
    <name evidence="2" type="ORF">SAMN05444158_0484</name>
</gene>
<reference evidence="3" key="1">
    <citation type="submission" date="2016-10" db="EMBL/GenBank/DDBJ databases">
        <authorList>
            <person name="Varghese N."/>
            <person name="Submissions S."/>
        </authorList>
    </citation>
    <scope>NUCLEOTIDE SEQUENCE [LARGE SCALE GENOMIC DNA]</scope>
    <source>
        <strain evidence="3">GAS369</strain>
    </source>
</reference>
<dbReference type="PIRSF" id="PIRSF031878">
    <property type="entry name" value="UCP031878"/>
    <property type="match status" value="1"/>
</dbReference>
<keyword evidence="3" id="KW-1185">Reference proteome</keyword>
<dbReference type="Pfam" id="PF07310">
    <property type="entry name" value="PAS_5"/>
    <property type="match status" value="1"/>
</dbReference>
<evidence type="ECO:0008006" key="4">
    <source>
        <dbReference type="Google" id="ProtNLM"/>
    </source>
</evidence>
<organism evidence="2 3">
    <name type="scientific">Bradyrhizobium canariense</name>
    <dbReference type="NCBI Taxonomy" id="255045"/>
    <lineage>
        <taxon>Bacteria</taxon>
        <taxon>Pseudomonadati</taxon>
        <taxon>Pseudomonadota</taxon>
        <taxon>Alphaproteobacteria</taxon>
        <taxon>Hyphomicrobiales</taxon>
        <taxon>Nitrobacteraceae</taxon>
        <taxon>Bradyrhizobium</taxon>
    </lineage>
</organism>
<feature type="compositionally biased region" description="Polar residues" evidence="1">
    <location>
        <begin position="1"/>
        <end position="10"/>
    </location>
</feature>
<sequence length="204" mass="22568">MRESGTQVSRRATRRGKLSMKHPSNREFFAYWDNKRGDARAPDRSDIEPGAVRELLGDIFVLSYDGDAGYPFRVAGTRVCALLGRDLKDKSFSALFAPESRREIEEITAVVAEELLGAVAGITATSQDGSPAHLELLLLPFNTRAHTPISLTGLLAPFDNGYGVLGDFKLTSWRYLAHPPQRLVPRALRKLAIARGLMVYEGLR</sequence>
<feature type="compositionally biased region" description="Basic residues" evidence="1">
    <location>
        <begin position="11"/>
        <end position="20"/>
    </location>
</feature>
<protein>
    <recommendedName>
        <fullName evidence="4">PAS domain-containing protein</fullName>
    </recommendedName>
</protein>
<evidence type="ECO:0000313" key="3">
    <source>
        <dbReference type="Proteomes" id="UP000243904"/>
    </source>
</evidence>